<dbReference type="Proteomes" id="UP001500063">
    <property type="component" value="Unassembled WGS sequence"/>
</dbReference>
<organism evidence="1 2">
    <name type="scientific">Streptomyces blastmyceticus</name>
    <dbReference type="NCBI Taxonomy" id="68180"/>
    <lineage>
        <taxon>Bacteria</taxon>
        <taxon>Bacillati</taxon>
        <taxon>Actinomycetota</taxon>
        <taxon>Actinomycetes</taxon>
        <taxon>Kitasatosporales</taxon>
        <taxon>Streptomycetaceae</taxon>
        <taxon>Streptomyces</taxon>
    </lineage>
</organism>
<name>A0ABP3GV75_9ACTN</name>
<protein>
    <submittedName>
        <fullName evidence="1">Uncharacterized protein</fullName>
    </submittedName>
</protein>
<dbReference type="InterPro" id="IPR011051">
    <property type="entry name" value="RmlC_Cupin_sf"/>
</dbReference>
<comment type="caution">
    <text evidence="1">The sequence shown here is derived from an EMBL/GenBank/DDBJ whole genome shotgun (WGS) entry which is preliminary data.</text>
</comment>
<keyword evidence="2" id="KW-1185">Reference proteome</keyword>
<dbReference type="InterPro" id="IPR014710">
    <property type="entry name" value="RmlC-like_jellyroll"/>
</dbReference>
<evidence type="ECO:0000313" key="2">
    <source>
        <dbReference type="Proteomes" id="UP001500063"/>
    </source>
</evidence>
<proteinExistence type="predicted"/>
<evidence type="ECO:0000313" key="1">
    <source>
        <dbReference type="EMBL" id="GAA0352565.1"/>
    </source>
</evidence>
<dbReference type="RefSeq" id="WP_301893930.1">
    <property type="nucleotide sequence ID" value="NZ_BAAABW010000016.1"/>
</dbReference>
<dbReference type="SUPFAM" id="SSF51182">
    <property type="entry name" value="RmlC-like cupins"/>
    <property type="match status" value="1"/>
</dbReference>
<reference evidence="2" key="1">
    <citation type="journal article" date="2019" name="Int. J. Syst. Evol. Microbiol.">
        <title>The Global Catalogue of Microorganisms (GCM) 10K type strain sequencing project: providing services to taxonomists for standard genome sequencing and annotation.</title>
        <authorList>
            <consortium name="The Broad Institute Genomics Platform"/>
            <consortium name="The Broad Institute Genome Sequencing Center for Infectious Disease"/>
            <person name="Wu L."/>
            <person name="Ma J."/>
        </authorList>
    </citation>
    <scope>NUCLEOTIDE SEQUENCE [LARGE SCALE GENOMIC DNA]</scope>
    <source>
        <strain evidence="2">JCM 4565</strain>
    </source>
</reference>
<sequence length="105" mass="11279">MILSPATGSATAILQRMLPSGVLHSGCDDAQHWQLCEAERFRLTPEPGTETALIVLEGDITLALEETDPVRAHAGQVVLIPPDARGELRTAERRVRLLGLTSRGG</sequence>
<gene>
    <name evidence="1" type="ORF">GCM10010319_32100</name>
</gene>
<dbReference type="EMBL" id="BAAABW010000016">
    <property type="protein sequence ID" value="GAA0352565.1"/>
    <property type="molecule type" value="Genomic_DNA"/>
</dbReference>
<accession>A0ABP3GV75</accession>
<dbReference type="Gene3D" id="2.60.120.10">
    <property type="entry name" value="Jelly Rolls"/>
    <property type="match status" value="1"/>
</dbReference>